<organism evidence="1 2">
    <name type="scientific">Erwinia phage vB_EamM_RAY</name>
    <dbReference type="NCBI Taxonomy" id="1815987"/>
    <lineage>
        <taxon>Viruses</taxon>
        <taxon>Duplodnaviria</taxon>
        <taxon>Heunggongvirae</taxon>
        <taxon>Uroviricota</taxon>
        <taxon>Caudoviricetes</taxon>
        <taxon>Chimalliviridae</taxon>
        <taxon>Agricanvirus</taxon>
        <taxon>Agricanvirus ray</taxon>
    </lineage>
</organism>
<accession>A0A173GE57</accession>
<evidence type="ECO:0000313" key="1">
    <source>
        <dbReference type="EMBL" id="ANH51853.1"/>
    </source>
</evidence>
<protein>
    <submittedName>
        <fullName evidence="1">Uncharacterized protein</fullName>
    </submittedName>
</protein>
<keyword evidence="2" id="KW-1185">Reference proteome</keyword>
<dbReference type="EMBL" id="KU886224">
    <property type="protein sequence ID" value="ANH51853.1"/>
    <property type="molecule type" value="Genomic_DNA"/>
</dbReference>
<sequence length="214" mass="24460">MVTARKANKTLGEHAVAHEAVTRLGSNKKVKPVKPLWTLENIEDNLVGQGILAYLKRHTSLSIRDINTAANRLTKIADSDIKEGKARDYVARVIGYNNYDALNVTVRAAVPVRNHVQRRKANQPVTELLIEDEELPPVTRTEINPLVMLALQREISKRGFRLLGKNYRAFVNKDNPEHTFTLMQAYNYLAKQLGYPDYHSMPRQYPIINLRYVD</sequence>
<dbReference type="Proteomes" id="UP000222079">
    <property type="component" value="Segment"/>
</dbReference>
<name>A0A173GE57_9CAUD</name>
<proteinExistence type="predicted"/>
<evidence type="ECO:0000313" key="2">
    <source>
        <dbReference type="Proteomes" id="UP000222079"/>
    </source>
</evidence>
<reference evidence="1 2" key="1">
    <citation type="submission" date="2016-03" db="EMBL/GenBank/DDBJ databases">
        <authorList>
            <person name="Sharma R."/>
            <person name="Esplin I.N.D."/>
            <person name="Berg J.A."/>
            <person name="Jensen G.L."/>
            <person name="Keele B.R."/>
            <person name="Ward M.E.H."/>
            <person name="Breakwell D.P."/>
            <person name="Hope S."/>
            <person name="Grose J.H."/>
        </authorList>
    </citation>
    <scope>NUCLEOTIDE SEQUENCE [LARGE SCALE GENOMIC DNA]</scope>
</reference>
<gene>
    <name evidence="1" type="ORF">RAY_72</name>
</gene>